<reference evidence="3" key="1">
    <citation type="journal article" date="2019" name="Gigascience">
        <title>De novo genome assembly of the endangered Acer yangbiense, a plant species with extremely small populations endemic to Yunnan Province, China.</title>
        <authorList>
            <person name="Yang J."/>
            <person name="Wariss H.M."/>
            <person name="Tao L."/>
            <person name="Zhang R."/>
            <person name="Yun Q."/>
            <person name="Hollingsworth P."/>
            <person name="Dao Z."/>
            <person name="Luo G."/>
            <person name="Guo H."/>
            <person name="Ma Y."/>
            <person name="Sun W."/>
        </authorList>
    </citation>
    <scope>NUCLEOTIDE SEQUENCE [LARGE SCALE GENOMIC DNA]</scope>
    <source>
        <strain evidence="3">cv. Malutang</strain>
    </source>
</reference>
<sequence>MLYHMPSNSSVGDVNPPSNWSGSGTCNKKFMDLPGRFINGKADAVLDPEGMYVAGFSSPGPRRYGNT</sequence>
<comment type="caution">
    <text evidence="2">The sequence shown here is derived from an EMBL/GenBank/DDBJ whole genome shotgun (WGS) entry which is preliminary data.</text>
</comment>
<gene>
    <name evidence="2" type="ORF">EZV62_013728</name>
</gene>
<dbReference type="EMBL" id="VAHF01000005">
    <property type="protein sequence ID" value="TXG62365.1"/>
    <property type="molecule type" value="Genomic_DNA"/>
</dbReference>
<evidence type="ECO:0000313" key="2">
    <source>
        <dbReference type="EMBL" id="TXG62365.1"/>
    </source>
</evidence>
<accession>A0A5C7HZR6</accession>
<dbReference type="AlphaFoldDB" id="A0A5C7HZR6"/>
<proteinExistence type="predicted"/>
<evidence type="ECO:0000313" key="3">
    <source>
        <dbReference type="Proteomes" id="UP000323000"/>
    </source>
</evidence>
<dbReference type="Proteomes" id="UP000323000">
    <property type="component" value="Chromosome 5"/>
</dbReference>
<evidence type="ECO:0000256" key="1">
    <source>
        <dbReference type="SAM" id="MobiDB-lite"/>
    </source>
</evidence>
<feature type="region of interest" description="Disordered" evidence="1">
    <location>
        <begin position="1"/>
        <end position="21"/>
    </location>
</feature>
<keyword evidence="3" id="KW-1185">Reference proteome</keyword>
<organism evidence="2 3">
    <name type="scientific">Acer yangbiense</name>
    <dbReference type="NCBI Taxonomy" id="1000413"/>
    <lineage>
        <taxon>Eukaryota</taxon>
        <taxon>Viridiplantae</taxon>
        <taxon>Streptophyta</taxon>
        <taxon>Embryophyta</taxon>
        <taxon>Tracheophyta</taxon>
        <taxon>Spermatophyta</taxon>
        <taxon>Magnoliopsida</taxon>
        <taxon>eudicotyledons</taxon>
        <taxon>Gunneridae</taxon>
        <taxon>Pentapetalae</taxon>
        <taxon>rosids</taxon>
        <taxon>malvids</taxon>
        <taxon>Sapindales</taxon>
        <taxon>Sapindaceae</taxon>
        <taxon>Hippocastanoideae</taxon>
        <taxon>Acereae</taxon>
        <taxon>Acer</taxon>
    </lineage>
</organism>
<name>A0A5C7HZR6_9ROSI</name>
<protein>
    <submittedName>
        <fullName evidence="2">Uncharacterized protein</fullName>
    </submittedName>
</protein>